<reference evidence="10" key="2">
    <citation type="journal article" date="2021" name="PeerJ">
        <title>Extensive microbial diversity within the chicken gut microbiome revealed by metagenomics and culture.</title>
        <authorList>
            <person name="Gilroy R."/>
            <person name="Ravi A."/>
            <person name="Getino M."/>
            <person name="Pursley I."/>
            <person name="Horton D.L."/>
            <person name="Alikhan N.F."/>
            <person name="Baker D."/>
            <person name="Gharbi K."/>
            <person name="Hall N."/>
            <person name="Watson M."/>
            <person name="Adriaenssens E.M."/>
            <person name="Foster-Nyarko E."/>
            <person name="Jarju S."/>
            <person name="Secka A."/>
            <person name="Antonio M."/>
            <person name="Oren A."/>
            <person name="Chaudhuri R.R."/>
            <person name="La Ragione R."/>
            <person name="Hildebrand F."/>
            <person name="Pallen M.J."/>
        </authorList>
    </citation>
    <scope>NUCLEOTIDE SEQUENCE</scope>
    <source>
        <strain evidence="10">E3-2379</strain>
    </source>
</reference>
<dbReference type="InterPro" id="IPR019574">
    <property type="entry name" value="NADH_UbQ_OxRdtase_Gsu_4Fe4S-bd"/>
</dbReference>
<dbReference type="InterPro" id="IPR001041">
    <property type="entry name" value="2Fe-2S_ferredoxin-type"/>
</dbReference>
<evidence type="ECO:0000313" key="10">
    <source>
        <dbReference type="EMBL" id="MBO8463636.1"/>
    </source>
</evidence>
<evidence type="ECO:0000256" key="4">
    <source>
        <dbReference type="ARBA" id="ARBA00022737"/>
    </source>
</evidence>
<dbReference type="Pfam" id="PF02256">
    <property type="entry name" value="Fe_hyd_SSU"/>
    <property type="match status" value="1"/>
</dbReference>
<feature type="domain" description="4Fe-4S ferredoxin-type" evidence="8">
    <location>
        <begin position="135"/>
        <end position="166"/>
    </location>
</feature>
<dbReference type="SUPFAM" id="SSF54292">
    <property type="entry name" value="2Fe-2S ferredoxin-like"/>
    <property type="match status" value="1"/>
</dbReference>
<dbReference type="GO" id="GO:0016020">
    <property type="term" value="C:membrane"/>
    <property type="evidence" value="ECO:0007669"/>
    <property type="project" value="InterPro"/>
</dbReference>
<dbReference type="InterPro" id="IPR017896">
    <property type="entry name" value="4Fe4S_Fe-S-bd"/>
</dbReference>
<dbReference type="PANTHER" id="PTHR11615">
    <property type="entry name" value="NITRATE, FORMATE, IRON DEHYDROGENASE"/>
    <property type="match status" value="1"/>
</dbReference>
<evidence type="ECO:0000256" key="3">
    <source>
        <dbReference type="ARBA" id="ARBA00022723"/>
    </source>
</evidence>
<dbReference type="Pfam" id="PF10588">
    <property type="entry name" value="NADH-G_4Fe-4S_3"/>
    <property type="match status" value="1"/>
</dbReference>
<dbReference type="FunFam" id="3.30.70.20:FF:000035">
    <property type="entry name" value="Iron hydrogenase 1"/>
    <property type="match status" value="1"/>
</dbReference>
<sequence length="587" mass="64865">MVKITINNEPIEVLEGTTILEACKQAHYPVPSLCYLKGINDIGACRVCCVEVVGIDRLVTSCNNVVKEGMEILTNSAKVREARRTNVELILSQHNCNCPTCTRNGNCTLQSISYQLGLNMETYKKEVTYAPWSSKYPLVRDASKCIKCMRCVQVCDKIQSIHIWDIAKTGSRTTVDVSYNRKIKDSECVLCGQCITHCPVGALSARNDKTQVFAFDAPISSRKKVTVVQVAPSVRTSWGEAFGIPREVATPKRLAAALRRMGFDYVFDTNYGADLTIMEEASEFLARLKEGKEHKYPMFTSCCPGWVRFLKSQYPDMVDALSTSKSPQQMQGAIIKTYFAQKMGMDPNDIFSVSIMPCVAKKAECDIPSINDSGAGKDVDVVLTTREMVAQIRSLGIDIAHLPEEEFDSPLGPGTGAGVIFGATGGVMEAALRTSYYFATGKKPDPDAFYEVRGLDGWKEASFDIEGTTVRTAVTSGLANTRKLIRALRRGEVQYDFVEVMACPGGCVGGGGQIIHDGKELAKERGENLYQLDKECAIRFSYESPEIQATYEEFLGEPLSHKAHELLHTDHHAWDLPHAYRKDGDII</sequence>
<evidence type="ECO:0000256" key="5">
    <source>
        <dbReference type="ARBA" id="ARBA00023004"/>
    </source>
</evidence>
<feature type="domain" description="4Fe-4S ferredoxin-type" evidence="8">
    <location>
        <begin position="179"/>
        <end position="208"/>
    </location>
</feature>
<accession>A0A9D9N7U5</accession>
<dbReference type="PROSITE" id="PS51379">
    <property type="entry name" value="4FE4S_FER_2"/>
    <property type="match status" value="2"/>
</dbReference>
<dbReference type="InterPro" id="IPR036991">
    <property type="entry name" value="Fe_hydrogenase_ssu_sf"/>
</dbReference>
<dbReference type="SUPFAM" id="SSF53920">
    <property type="entry name" value="Fe-only hydrogenase"/>
    <property type="match status" value="1"/>
</dbReference>
<evidence type="ECO:0000259" key="7">
    <source>
        <dbReference type="PROSITE" id="PS51085"/>
    </source>
</evidence>
<dbReference type="PROSITE" id="PS00641">
    <property type="entry name" value="COMPLEX1_75K_1"/>
    <property type="match status" value="1"/>
</dbReference>
<evidence type="ECO:0000256" key="2">
    <source>
        <dbReference type="ARBA" id="ARBA00022485"/>
    </source>
</evidence>
<dbReference type="Pfam" id="PF02906">
    <property type="entry name" value="Fe_hyd_lg_C"/>
    <property type="match status" value="1"/>
</dbReference>
<keyword evidence="2" id="KW-0004">4Fe-4S</keyword>
<dbReference type="NCBIfam" id="TIGR02512">
    <property type="entry name" value="FeFe_hydrog_A"/>
    <property type="match status" value="1"/>
</dbReference>
<dbReference type="GO" id="GO:0008137">
    <property type="term" value="F:NADH dehydrogenase (ubiquinone) activity"/>
    <property type="evidence" value="ECO:0007669"/>
    <property type="project" value="InterPro"/>
</dbReference>
<dbReference type="InterPro" id="IPR000283">
    <property type="entry name" value="NADH_UbQ_OxRdtase_75kDa_su_CS"/>
</dbReference>
<dbReference type="GO" id="GO:0042773">
    <property type="term" value="P:ATP synthesis coupled electron transport"/>
    <property type="evidence" value="ECO:0007669"/>
    <property type="project" value="InterPro"/>
</dbReference>
<gene>
    <name evidence="10" type="ORF">IAC13_06885</name>
</gene>
<evidence type="ECO:0000313" key="11">
    <source>
        <dbReference type="Proteomes" id="UP000823618"/>
    </source>
</evidence>
<keyword evidence="5" id="KW-0408">Iron</keyword>
<dbReference type="PROSITE" id="PS51839">
    <property type="entry name" value="4FE4S_HC3"/>
    <property type="match status" value="1"/>
</dbReference>
<dbReference type="Gene3D" id="4.10.260.20">
    <property type="entry name" value="Iron hydrogenase, small subunit"/>
    <property type="match status" value="1"/>
</dbReference>
<evidence type="ECO:0000256" key="1">
    <source>
        <dbReference type="ARBA" id="ARBA00001966"/>
    </source>
</evidence>
<reference evidence="10" key="1">
    <citation type="submission" date="2020-10" db="EMBL/GenBank/DDBJ databases">
        <authorList>
            <person name="Gilroy R."/>
        </authorList>
    </citation>
    <scope>NUCLEOTIDE SEQUENCE</scope>
    <source>
        <strain evidence="10">E3-2379</strain>
    </source>
</reference>
<dbReference type="AlphaFoldDB" id="A0A9D9N7U5"/>
<dbReference type="SUPFAM" id="SSF54862">
    <property type="entry name" value="4Fe-4S ferredoxins"/>
    <property type="match status" value="1"/>
</dbReference>
<name>A0A9D9N7U5_9FIRM</name>
<dbReference type="PROSITE" id="PS51085">
    <property type="entry name" value="2FE2S_FER_2"/>
    <property type="match status" value="1"/>
</dbReference>
<dbReference type="PROSITE" id="PS00198">
    <property type="entry name" value="4FE4S_FER_1"/>
    <property type="match status" value="1"/>
</dbReference>
<dbReference type="GO" id="GO:0008901">
    <property type="term" value="F:ferredoxin hydrogenase activity"/>
    <property type="evidence" value="ECO:0007669"/>
    <property type="project" value="InterPro"/>
</dbReference>
<comment type="caution">
    <text evidence="10">The sequence shown here is derived from an EMBL/GenBank/DDBJ whole genome shotgun (WGS) entry which is preliminary data.</text>
</comment>
<dbReference type="Gene3D" id="3.40.50.1780">
    <property type="match status" value="1"/>
</dbReference>
<evidence type="ECO:0000256" key="6">
    <source>
        <dbReference type="ARBA" id="ARBA00023014"/>
    </source>
</evidence>
<dbReference type="Gene3D" id="3.40.950.10">
    <property type="entry name" value="Fe-only Hydrogenase (Larger Subunit), Chain L, domain 3"/>
    <property type="match status" value="1"/>
</dbReference>
<dbReference type="GO" id="GO:0005506">
    <property type="term" value="F:iron ion binding"/>
    <property type="evidence" value="ECO:0007669"/>
    <property type="project" value="InterPro"/>
</dbReference>
<dbReference type="InterPro" id="IPR004108">
    <property type="entry name" value="Fe_hydrogenase_lsu_C"/>
</dbReference>
<dbReference type="EMBL" id="JADIML010000189">
    <property type="protein sequence ID" value="MBO8463636.1"/>
    <property type="molecule type" value="Genomic_DNA"/>
</dbReference>
<keyword evidence="6" id="KW-0411">Iron-sulfur</keyword>
<proteinExistence type="predicted"/>
<dbReference type="Gene3D" id="3.30.70.20">
    <property type="match status" value="1"/>
</dbReference>
<dbReference type="InterPro" id="IPR013352">
    <property type="entry name" value="Fe_hydrogenase_subset"/>
</dbReference>
<comment type="cofactor">
    <cofactor evidence="1">
        <name>[4Fe-4S] cluster</name>
        <dbReference type="ChEBI" id="CHEBI:49883"/>
    </cofactor>
</comment>
<dbReference type="SMART" id="SM00902">
    <property type="entry name" value="Fe_hyd_SSU"/>
    <property type="match status" value="1"/>
</dbReference>
<protein>
    <submittedName>
        <fullName evidence="10">Iron hydrogenase small subunit</fullName>
    </submittedName>
</protein>
<evidence type="ECO:0000259" key="8">
    <source>
        <dbReference type="PROSITE" id="PS51379"/>
    </source>
</evidence>
<feature type="domain" description="2Fe-2S ferredoxin-type" evidence="7">
    <location>
        <begin position="1"/>
        <end position="78"/>
    </location>
</feature>
<dbReference type="Pfam" id="PF12838">
    <property type="entry name" value="Fer4_7"/>
    <property type="match status" value="1"/>
</dbReference>
<organism evidence="10 11">
    <name type="scientific">Candidatus Scybalomonas excrementavium</name>
    <dbReference type="NCBI Taxonomy" id="2840943"/>
    <lineage>
        <taxon>Bacteria</taxon>
        <taxon>Bacillati</taxon>
        <taxon>Bacillota</taxon>
        <taxon>Clostridia</taxon>
        <taxon>Lachnospirales</taxon>
        <taxon>Lachnospiraceae</taxon>
        <taxon>Lachnospiraceae incertae sedis</taxon>
        <taxon>Candidatus Scybalomonas</taxon>
    </lineage>
</organism>
<dbReference type="InterPro" id="IPR003149">
    <property type="entry name" value="Fe_hydrogenase_ssu"/>
</dbReference>
<dbReference type="CDD" id="cd00207">
    <property type="entry name" value="fer2"/>
    <property type="match status" value="1"/>
</dbReference>
<dbReference type="InterPro" id="IPR017900">
    <property type="entry name" value="4Fe4S_Fe_S_CS"/>
</dbReference>
<dbReference type="Pfam" id="PF13510">
    <property type="entry name" value="Fer2_4"/>
    <property type="match status" value="1"/>
</dbReference>
<dbReference type="InterPro" id="IPR009016">
    <property type="entry name" value="Fe_hydrogenase"/>
</dbReference>
<evidence type="ECO:0000259" key="9">
    <source>
        <dbReference type="PROSITE" id="PS51839"/>
    </source>
</evidence>
<dbReference type="Gene3D" id="3.10.20.740">
    <property type="match status" value="1"/>
</dbReference>
<keyword evidence="3" id="KW-0479">Metal-binding</keyword>
<dbReference type="InterPro" id="IPR036010">
    <property type="entry name" value="2Fe-2S_ferredoxin-like_sf"/>
</dbReference>
<feature type="domain" description="4Fe-4S His(Cys)3-ligated-type" evidence="9">
    <location>
        <begin position="78"/>
        <end position="117"/>
    </location>
</feature>
<dbReference type="GO" id="GO:0051539">
    <property type="term" value="F:4 iron, 4 sulfur cluster binding"/>
    <property type="evidence" value="ECO:0007669"/>
    <property type="project" value="UniProtKB-KW"/>
</dbReference>
<keyword evidence="4" id="KW-0677">Repeat</keyword>
<dbReference type="Proteomes" id="UP000823618">
    <property type="component" value="Unassembled WGS sequence"/>
</dbReference>
<dbReference type="InterPro" id="IPR050340">
    <property type="entry name" value="Cytosolic_Fe-S_CAF"/>
</dbReference>
<dbReference type="SMART" id="SM00929">
    <property type="entry name" value="NADH-G_4Fe-4S_3"/>
    <property type="match status" value="1"/>
</dbReference>